<dbReference type="GO" id="GO:0016740">
    <property type="term" value="F:transferase activity"/>
    <property type="evidence" value="ECO:0007669"/>
    <property type="project" value="UniProtKB-KW"/>
</dbReference>
<sequence>MLSVITPVYNGERFIEACMQVVIDQQCPDIEHIIVDGGSKDKTVDIVKRYAGQYAHIRWLSEKDQGQSDAMNKGIAMAKGEVLAILNVDDHYEPNVLNRVSELFKALPEPSLLVGNCNIWDPNGFYGVNQPSKLKLVDLLLGRRINQYPVNPSAYFYHTSLHQTAGLYDVSEHYAMDHDFLFRAVQIANIKYVNETWGNFCVSPGTKTARDHSSGEGPRRVQRLIRKYRKQLPWHQRLAVTAIYELDRTLERVRYFCKRPEEIIPKVQAKVAQSRLRVTARVLAERRF</sequence>
<evidence type="ECO:0000313" key="3">
    <source>
        <dbReference type="Proteomes" id="UP000239576"/>
    </source>
</evidence>
<dbReference type="SUPFAM" id="SSF53448">
    <property type="entry name" value="Nucleotide-diphospho-sugar transferases"/>
    <property type="match status" value="1"/>
</dbReference>
<evidence type="ECO:0000313" key="2">
    <source>
        <dbReference type="EMBL" id="PSB25603.1"/>
    </source>
</evidence>
<keyword evidence="2" id="KW-0808">Transferase</keyword>
<dbReference type="PANTHER" id="PTHR22916">
    <property type="entry name" value="GLYCOSYLTRANSFERASE"/>
    <property type="match status" value="1"/>
</dbReference>
<reference evidence="2 3" key="2">
    <citation type="submission" date="2018-03" db="EMBL/GenBank/DDBJ databases">
        <title>The ancient ancestry and fast evolution of plastids.</title>
        <authorList>
            <person name="Moore K.R."/>
            <person name="Magnabosco C."/>
            <person name="Momper L."/>
            <person name="Gold D.A."/>
            <person name="Bosak T."/>
            <person name="Fournier G.P."/>
        </authorList>
    </citation>
    <scope>NUCLEOTIDE SEQUENCE [LARGE SCALE GENOMIC DNA]</scope>
    <source>
        <strain evidence="2 3">ULC18</strain>
    </source>
</reference>
<organism evidence="2 3">
    <name type="scientific">Stenomitos frigidus ULC18</name>
    <dbReference type="NCBI Taxonomy" id="2107698"/>
    <lineage>
        <taxon>Bacteria</taxon>
        <taxon>Bacillati</taxon>
        <taxon>Cyanobacteriota</taxon>
        <taxon>Cyanophyceae</taxon>
        <taxon>Leptolyngbyales</taxon>
        <taxon>Leptolyngbyaceae</taxon>
        <taxon>Stenomitos</taxon>
    </lineage>
</organism>
<name>A0A2T1DYK9_9CYAN</name>
<comment type="caution">
    <text evidence="2">The sequence shown here is derived from an EMBL/GenBank/DDBJ whole genome shotgun (WGS) entry which is preliminary data.</text>
</comment>
<feature type="domain" description="Glycosyltransferase 2-like" evidence="1">
    <location>
        <begin position="3"/>
        <end position="108"/>
    </location>
</feature>
<dbReference type="Pfam" id="PF00535">
    <property type="entry name" value="Glycos_transf_2"/>
    <property type="match status" value="1"/>
</dbReference>
<reference evidence="3" key="1">
    <citation type="submission" date="2018-02" db="EMBL/GenBank/DDBJ databases">
        <authorList>
            <person name="Moore K."/>
            <person name="Momper L."/>
        </authorList>
    </citation>
    <scope>NUCLEOTIDE SEQUENCE [LARGE SCALE GENOMIC DNA]</scope>
    <source>
        <strain evidence="3">ULC18</strain>
    </source>
</reference>
<gene>
    <name evidence="2" type="ORF">C7B82_22555</name>
</gene>
<dbReference type="CDD" id="cd06433">
    <property type="entry name" value="GT_2_WfgS_like"/>
    <property type="match status" value="1"/>
</dbReference>
<dbReference type="InterPro" id="IPR029044">
    <property type="entry name" value="Nucleotide-diphossugar_trans"/>
</dbReference>
<dbReference type="PANTHER" id="PTHR22916:SF65">
    <property type="entry name" value="SLR1065 PROTEIN"/>
    <property type="match status" value="1"/>
</dbReference>
<dbReference type="OrthoDB" id="396512at2"/>
<dbReference type="Proteomes" id="UP000239576">
    <property type="component" value="Unassembled WGS sequence"/>
</dbReference>
<accession>A0A2T1DYK9</accession>
<proteinExistence type="predicted"/>
<evidence type="ECO:0000259" key="1">
    <source>
        <dbReference type="Pfam" id="PF00535"/>
    </source>
</evidence>
<protein>
    <submittedName>
        <fullName evidence="2">Glycosyltransferase</fullName>
    </submittedName>
</protein>
<keyword evidence="3" id="KW-1185">Reference proteome</keyword>
<dbReference type="EMBL" id="PVWK01000123">
    <property type="protein sequence ID" value="PSB25603.1"/>
    <property type="molecule type" value="Genomic_DNA"/>
</dbReference>
<dbReference type="Gene3D" id="3.90.550.10">
    <property type="entry name" value="Spore Coat Polysaccharide Biosynthesis Protein SpsA, Chain A"/>
    <property type="match status" value="1"/>
</dbReference>
<dbReference type="AlphaFoldDB" id="A0A2T1DYK9"/>
<dbReference type="RefSeq" id="WP_106258797.1">
    <property type="nucleotide sequence ID" value="NZ_CAWNSW010000161.1"/>
</dbReference>
<dbReference type="InterPro" id="IPR001173">
    <property type="entry name" value="Glyco_trans_2-like"/>
</dbReference>